<dbReference type="EMBL" id="LAZR01027803">
    <property type="protein sequence ID" value="KKL64568.1"/>
    <property type="molecule type" value="Genomic_DNA"/>
</dbReference>
<dbReference type="PROSITE" id="PS51194">
    <property type="entry name" value="HELICASE_CTER"/>
    <property type="match status" value="1"/>
</dbReference>
<reference evidence="3" key="1">
    <citation type="journal article" date="2015" name="Nature">
        <title>Complex archaea that bridge the gap between prokaryotes and eukaryotes.</title>
        <authorList>
            <person name="Spang A."/>
            <person name="Saw J.H."/>
            <person name="Jorgensen S.L."/>
            <person name="Zaremba-Niedzwiedzka K."/>
            <person name="Martijn J."/>
            <person name="Lind A.E."/>
            <person name="van Eijk R."/>
            <person name="Schleper C."/>
            <person name="Guy L."/>
            <person name="Ettema T.J."/>
        </authorList>
    </citation>
    <scope>NUCLEOTIDE SEQUENCE</scope>
</reference>
<dbReference type="AlphaFoldDB" id="A0A0F9DRY4"/>
<keyword evidence="1" id="KW-0378">Hydrolase</keyword>
<dbReference type="Pfam" id="PF00271">
    <property type="entry name" value="Helicase_C"/>
    <property type="match status" value="1"/>
</dbReference>
<dbReference type="InterPro" id="IPR038718">
    <property type="entry name" value="SNF2-like_sf"/>
</dbReference>
<dbReference type="InterPro" id="IPR027417">
    <property type="entry name" value="P-loop_NTPase"/>
</dbReference>
<dbReference type="GO" id="GO:0016787">
    <property type="term" value="F:hydrolase activity"/>
    <property type="evidence" value="ECO:0007669"/>
    <property type="project" value="UniProtKB-KW"/>
</dbReference>
<dbReference type="GO" id="GO:0005524">
    <property type="term" value="F:ATP binding"/>
    <property type="evidence" value="ECO:0007669"/>
    <property type="project" value="InterPro"/>
</dbReference>
<dbReference type="GO" id="GO:0006281">
    <property type="term" value="P:DNA repair"/>
    <property type="evidence" value="ECO:0007669"/>
    <property type="project" value="TreeGrafter"/>
</dbReference>
<dbReference type="GO" id="GO:0031297">
    <property type="term" value="P:replication fork processing"/>
    <property type="evidence" value="ECO:0007669"/>
    <property type="project" value="TreeGrafter"/>
</dbReference>
<protein>
    <recommendedName>
        <fullName evidence="2">Helicase C-terminal domain-containing protein</fullName>
    </recommendedName>
</protein>
<dbReference type="Gene3D" id="3.40.50.10810">
    <property type="entry name" value="Tandem AAA-ATPase domain"/>
    <property type="match status" value="1"/>
</dbReference>
<dbReference type="PANTHER" id="PTHR45766">
    <property type="entry name" value="DNA ANNEALING HELICASE AND ENDONUCLEASE ZRANB3 FAMILY MEMBER"/>
    <property type="match status" value="1"/>
</dbReference>
<dbReference type="Gene3D" id="3.40.50.300">
    <property type="entry name" value="P-loop containing nucleotide triphosphate hydrolases"/>
    <property type="match status" value="1"/>
</dbReference>
<proteinExistence type="predicted"/>
<feature type="non-terminal residue" evidence="3">
    <location>
        <position position="462"/>
    </location>
</feature>
<dbReference type="PANTHER" id="PTHR45766:SF6">
    <property type="entry name" value="SWI_SNF-RELATED MATRIX-ASSOCIATED ACTIN-DEPENDENT REGULATOR OF CHROMATIN SUBFAMILY A-LIKE PROTEIN 1"/>
    <property type="match status" value="1"/>
</dbReference>
<organism evidence="3">
    <name type="scientific">marine sediment metagenome</name>
    <dbReference type="NCBI Taxonomy" id="412755"/>
    <lineage>
        <taxon>unclassified sequences</taxon>
        <taxon>metagenomes</taxon>
        <taxon>ecological metagenomes</taxon>
    </lineage>
</organism>
<dbReference type="InterPro" id="IPR000330">
    <property type="entry name" value="SNF2_N"/>
</dbReference>
<accession>A0A0F9DRY4</accession>
<evidence type="ECO:0000259" key="2">
    <source>
        <dbReference type="PROSITE" id="PS51194"/>
    </source>
</evidence>
<evidence type="ECO:0000256" key="1">
    <source>
        <dbReference type="ARBA" id="ARBA00022801"/>
    </source>
</evidence>
<dbReference type="SUPFAM" id="SSF52540">
    <property type="entry name" value="P-loop containing nucleoside triphosphate hydrolases"/>
    <property type="match status" value="2"/>
</dbReference>
<dbReference type="Pfam" id="PF00176">
    <property type="entry name" value="SNF2-rel_dom"/>
    <property type="match status" value="1"/>
</dbReference>
<gene>
    <name evidence="3" type="ORF">LCGC14_2163670</name>
</gene>
<evidence type="ECO:0000313" key="3">
    <source>
        <dbReference type="EMBL" id="KKL64568.1"/>
    </source>
</evidence>
<sequence length="462" mass="51405">MRTGKTRVIVEQAARLWRCGEVTGLLVVAPNGVHAQWVEREIPRWIAEDIGTSLVWRSKSTKPQCIDTFLWSRDSGLHVLALNVEVLQIERVQDLVRRFIKIHGGGDRVMIVFDESHAFRRPGARRTRLARGLAKKCAYRRILTGTPALNSPLHLWSQFELLEPCALGHRTFASFKSHHAEFRQQTRRDGRSYPQLVGYRNLEELRDWVSLWATVVPRSQADVPDVLHTERVVPLSPPQRRAYDDLKRDVLRVAADGAGEIEIQAHMLKLQQVLGGFVYDDEGNAHSVDDNPPRLDALVEEVLGTEPCRVIVWCRFSEDIRRVRRALRKAGVATAEYHGGVNAADRTAALRMMEETPAPFAFIGQPQAAGQGLDLSPAAAVIWYSHVHDAIVREQASARASVKGGDPVVLVDLVAEGTLDAGMLEMLHDKRSLSEELVGEGLAALLAGVMNAGRIRVADGEL</sequence>
<comment type="caution">
    <text evidence="3">The sequence shown here is derived from an EMBL/GenBank/DDBJ whole genome shotgun (WGS) entry which is preliminary data.</text>
</comment>
<dbReference type="InterPro" id="IPR001650">
    <property type="entry name" value="Helicase_C-like"/>
</dbReference>
<name>A0A0F9DRY4_9ZZZZ</name>
<feature type="domain" description="Helicase C-terminal" evidence="2">
    <location>
        <begin position="294"/>
        <end position="450"/>
    </location>
</feature>